<evidence type="ECO:0000256" key="8">
    <source>
        <dbReference type="ARBA" id="ARBA00023125"/>
    </source>
</evidence>
<dbReference type="InterPro" id="IPR024193">
    <property type="entry name" value="Ku80"/>
</dbReference>
<keyword evidence="14" id="KW-1185">Reference proteome</keyword>
<comment type="similarity">
    <text evidence="2">Belongs to the ku80 family.</text>
</comment>
<keyword evidence="6" id="KW-0347">Helicase</keyword>
<evidence type="ECO:0000256" key="1">
    <source>
        <dbReference type="ARBA" id="ARBA00004123"/>
    </source>
</evidence>
<dbReference type="InterPro" id="IPR006164">
    <property type="entry name" value="DNA_bd_Ku70/Ku80"/>
</dbReference>
<gene>
    <name evidence="13" type="ORF">B4U80_00826</name>
</gene>
<evidence type="ECO:0000256" key="6">
    <source>
        <dbReference type="ARBA" id="ARBA00022806"/>
    </source>
</evidence>
<dbReference type="GO" id="GO:0006310">
    <property type="term" value="P:DNA recombination"/>
    <property type="evidence" value="ECO:0007669"/>
    <property type="project" value="UniProtKB-KW"/>
</dbReference>
<keyword evidence="11" id="KW-0539">Nucleus</keyword>
<dbReference type="GO" id="GO:0005524">
    <property type="term" value="F:ATP binding"/>
    <property type="evidence" value="ECO:0007669"/>
    <property type="project" value="UniProtKB-KW"/>
</dbReference>
<dbReference type="InterPro" id="IPR014893">
    <property type="entry name" value="Ku_PK_bind"/>
</dbReference>
<dbReference type="PANTHER" id="PTHR12604:SF4">
    <property type="entry name" value="X-RAY REPAIR CROSS-COMPLEMENTING PROTEIN 5"/>
    <property type="match status" value="1"/>
</dbReference>
<feature type="domain" description="Ku" evidence="12">
    <location>
        <begin position="266"/>
        <end position="407"/>
    </location>
</feature>
<evidence type="ECO:0000259" key="12">
    <source>
        <dbReference type="SMART" id="SM00559"/>
    </source>
</evidence>
<dbReference type="Gene3D" id="2.40.290.10">
    <property type="match status" value="1"/>
</dbReference>
<evidence type="ECO:0000256" key="11">
    <source>
        <dbReference type="ARBA" id="ARBA00023242"/>
    </source>
</evidence>
<sequence>MPPRSKNREAVALILDIGKSMQKMSLNSSSTIFQEAKLCLIKILEQKIFSESPNEYVLILFGSDETKNGLKQSGSSRYSNIFVYENLRRPSFELLQYVENITPTENEANIADAIVVGADVLHTQTVGQQCDLIVLEKTEIGSKFADELATLELCKQVISSEEKCLIYSLEEAKNALAYVEVHRVDSAGWYANIYFGSKFVIPIVGYIKTTQNKLKSWQKYKKADVNKDSSADIKKEALESEQESSSEVSSTRVLSKTRHFTADDSKDEVDEEDIIHGYAYGSTIVPLTKEDEEAIKYQSERKGFEILFFTSKQNVKVHYNCGDKTMIVAVSHKAKDARSTATFIALARALYETDCVAIVRYCRLERYASHVGYLAPIIDAEKVVFTYIQLPFADDLRYYNFPVFNKAKKDVPSEEQLSLVDDLISCMDLTKAAIDDDGFQCEAFVCEETHDPNIQNKFKFILKQYLKTVETEADIFELTDMYFVEKEEILLKMKEAFPLEIVETKRSLSPSLQEVSSVDNKKVKVEEVADNDDVDIEISTSDPKKSFEEHVESGHSWITSCTKLEEVILKLSANLMGFNDKKILDSLEAYRKHSISKQNTKSYNAFLLSLKDKLKGRSLWKSILQRKLSLITELESQKSGVSLEDANEFAKN</sequence>
<dbReference type="Gene3D" id="1.10.1600.10">
    <property type="match status" value="1"/>
</dbReference>
<comment type="caution">
    <text evidence="13">The sequence shown here is derived from an EMBL/GenBank/DDBJ whole genome shotgun (WGS) entry which is preliminary data.</text>
</comment>
<dbReference type="EMBL" id="NCKV01002823">
    <property type="protein sequence ID" value="RWS26361.1"/>
    <property type="molecule type" value="Genomic_DNA"/>
</dbReference>
<name>A0A443SFS1_9ACAR</name>
<dbReference type="OrthoDB" id="30826at2759"/>
<evidence type="ECO:0000256" key="4">
    <source>
        <dbReference type="ARBA" id="ARBA00022763"/>
    </source>
</evidence>
<dbReference type="GO" id="GO:0042162">
    <property type="term" value="F:telomeric DNA binding"/>
    <property type="evidence" value="ECO:0007669"/>
    <property type="project" value="InterPro"/>
</dbReference>
<evidence type="ECO:0000256" key="5">
    <source>
        <dbReference type="ARBA" id="ARBA00022801"/>
    </source>
</evidence>
<keyword evidence="8" id="KW-0238">DNA-binding</keyword>
<evidence type="ECO:0000256" key="2">
    <source>
        <dbReference type="ARBA" id="ARBA00007726"/>
    </source>
</evidence>
<keyword evidence="5" id="KW-0378">Hydrolase</keyword>
<dbReference type="SMART" id="SM00559">
    <property type="entry name" value="Ku78"/>
    <property type="match status" value="1"/>
</dbReference>
<dbReference type="GO" id="GO:0003690">
    <property type="term" value="F:double-stranded DNA binding"/>
    <property type="evidence" value="ECO:0007669"/>
    <property type="project" value="TreeGrafter"/>
</dbReference>
<dbReference type="CDD" id="cd00873">
    <property type="entry name" value="KU80"/>
    <property type="match status" value="1"/>
</dbReference>
<dbReference type="Pfam" id="PF03731">
    <property type="entry name" value="Ku_N"/>
    <property type="match status" value="1"/>
</dbReference>
<dbReference type="GO" id="GO:0006303">
    <property type="term" value="P:double-strand break repair via nonhomologous end joining"/>
    <property type="evidence" value="ECO:0007669"/>
    <property type="project" value="InterPro"/>
</dbReference>
<evidence type="ECO:0000256" key="10">
    <source>
        <dbReference type="ARBA" id="ARBA00023204"/>
    </source>
</evidence>
<dbReference type="InterPro" id="IPR016194">
    <property type="entry name" value="SPOC-like_C_dom_sf"/>
</dbReference>
<keyword evidence="3" id="KW-0547">Nucleotide-binding</keyword>
<dbReference type="PANTHER" id="PTHR12604">
    <property type="entry name" value="KU AUTOANTIGEN DNA HELICASE"/>
    <property type="match status" value="1"/>
</dbReference>
<accession>A0A443SFS1</accession>
<dbReference type="Pfam" id="PF02735">
    <property type="entry name" value="Ku"/>
    <property type="match status" value="1"/>
</dbReference>
<dbReference type="GO" id="GO:0016787">
    <property type="term" value="F:hydrolase activity"/>
    <property type="evidence" value="ECO:0007669"/>
    <property type="project" value="UniProtKB-KW"/>
</dbReference>
<evidence type="ECO:0000256" key="9">
    <source>
        <dbReference type="ARBA" id="ARBA00023172"/>
    </source>
</evidence>
<dbReference type="Gene3D" id="3.40.50.410">
    <property type="entry name" value="von Willebrand factor, type A domain"/>
    <property type="match status" value="1"/>
</dbReference>
<dbReference type="SUPFAM" id="SSF100939">
    <property type="entry name" value="SPOC domain-like"/>
    <property type="match status" value="1"/>
</dbReference>
<dbReference type="STRING" id="299467.A0A443SFS1"/>
<dbReference type="Gene3D" id="1.25.40.240">
    <property type="entry name" value="Ku, C-terminal domain"/>
    <property type="match status" value="1"/>
</dbReference>
<protein>
    <submittedName>
        <fullName evidence="13">X-ray repair cross-complementing protein 5-like protein</fullName>
    </submittedName>
</protein>
<evidence type="ECO:0000256" key="7">
    <source>
        <dbReference type="ARBA" id="ARBA00022840"/>
    </source>
</evidence>
<keyword evidence="9" id="KW-0233">DNA recombination</keyword>
<dbReference type="InterPro" id="IPR036494">
    <property type="entry name" value="Ku_C_sf"/>
</dbReference>
<dbReference type="VEuPathDB" id="VectorBase:LDEU005679"/>
<proteinExistence type="inferred from homology"/>
<dbReference type="GO" id="GO:0000723">
    <property type="term" value="P:telomere maintenance"/>
    <property type="evidence" value="ECO:0007669"/>
    <property type="project" value="InterPro"/>
</dbReference>
<dbReference type="InterPro" id="IPR005161">
    <property type="entry name" value="Ku_N"/>
</dbReference>
<evidence type="ECO:0000313" key="13">
    <source>
        <dbReference type="EMBL" id="RWS26361.1"/>
    </source>
</evidence>
<dbReference type="GO" id="GO:0004386">
    <property type="term" value="F:helicase activity"/>
    <property type="evidence" value="ECO:0007669"/>
    <property type="project" value="UniProtKB-KW"/>
</dbReference>
<dbReference type="AlphaFoldDB" id="A0A443SFS1"/>
<comment type="subcellular location">
    <subcellularLocation>
        <location evidence="1">Nucleus</location>
    </subcellularLocation>
</comment>
<evidence type="ECO:0000256" key="3">
    <source>
        <dbReference type="ARBA" id="ARBA00022741"/>
    </source>
</evidence>
<evidence type="ECO:0000313" key="14">
    <source>
        <dbReference type="Proteomes" id="UP000288716"/>
    </source>
</evidence>
<dbReference type="Proteomes" id="UP000288716">
    <property type="component" value="Unassembled WGS sequence"/>
</dbReference>
<dbReference type="SUPFAM" id="SSF53300">
    <property type="entry name" value="vWA-like"/>
    <property type="match status" value="1"/>
</dbReference>
<dbReference type="Pfam" id="PF08785">
    <property type="entry name" value="Ku_PK_bind"/>
    <property type="match status" value="1"/>
</dbReference>
<keyword evidence="7" id="KW-0067">ATP-binding</keyword>
<keyword evidence="10" id="KW-0234">DNA repair</keyword>
<keyword evidence="4" id="KW-0227">DNA damage</keyword>
<dbReference type="GO" id="GO:0003684">
    <property type="term" value="F:damaged DNA binding"/>
    <property type="evidence" value="ECO:0007669"/>
    <property type="project" value="InterPro"/>
</dbReference>
<dbReference type="SUPFAM" id="SSF101420">
    <property type="entry name" value="C-terminal domain of Ku80"/>
    <property type="match status" value="1"/>
</dbReference>
<dbReference type="InterPro" id="IPR036465">
    <property type="entry name" value="vWFA_dom_sf"/>
</dbReference>
<dbReference type="GO" id="GO:0043564">
    <property type="term" value="C:Ku70:Ku80 complex"/>
    <property type="evidence" value="ECO:0007669"/>
    <property type="project" value="InterPro"/>
</dbReference>
<reference evidence="13 14" key="1">
    <citation type="journal article" date="2018" name="Gigascience">
        <title>Genomes of trombidid mites reveal novel predicted allergens and laterally-transferred genes associated with secondary metabolism.</title>
        <authorList>
            <person name="Dong X."/>
            <person name="Chaisiri K."/>
            <person name="Xia D."/>
            <person name="Armstrong S.D."/>
            <person name="Fang Y."/>
            <person name="Donnelly M.J."/>
            <person name="Kadowaki T."/>
            <person name="McGarry J.W."/>
            <person name="Darby A.C."/>
            <person name="Makepeace B.L."/>
        </authorList>
    </citation>
    <scope>NUCLEOTIDE SEQUENCE [LARGE SCALE GENOMIC DNA]</scope>
    <source>
        <strain evidence="13">UoL-UT</strain>
    </source>
</reference>
<organism evidence="13 14">
    <name type="scientific">Leptotrombidium deliense</name>
    <dbReference type="NCBI Taxonomy" id="299467"/>
    <lineage>
        <taxon>Eukaryota</taxon>
        <taxon>Metazoa</taxon>
        <taxon>Ecdysozoa</taxon>
        <taxon>Arthropoda</taxon>
        <taxon>Chelicerata</taxon>
        <taxon>Arachnida</taxon>
        <taxon>Acari</taxon>
        <taxon>Acariformes</taxon>
        <taxon>Trombidiformes</taxon>
        <taxon>Prostigmata</taxon>
        <taxon>Anystina</taxon>
        <taxon>Parasitengona</taxon>
        <taxon>Trombiculoidea</taxon>
        <taxon>Trombiculidae</taxon>
        <taxon>Leptotrombidium</taxon>
    </lineage>
</organism>